<evidence type="ECO:0000313" key="2">
    <source>
        <dbReference type="EMBL" id="EJD36261.1"/>
    </source>
</evidence>
<dbReference type="OrthoDB" id="2520703at2759"/>
<dbReference type="EMBL" id="JH687866">
    <property type="protein sequence ID" value="EJD36261.1"/>
    <property type="molecule type" value="Genomic_DNA"/>
</dbReference>
<keyword evidence="3" id="KW-1185">Reference proteome</keyword>
<dbReference type="CDD" id="cd09917">
    <property type="entry name" value="F-box_SF"/>
    <property type="match status" value="1"/>
</dbReference>
<reference evidence="3" key="1">
    <citation type="journal article" date="2012" name="Science">
        <title>The Paleozoic origin of enzymatic lignin decomposition reconstructed from 31 fungal genomes.</title>
        <authorList>
            <person name="Floudas D."/>
            <person name="Binder M."/>
            <person name="Riley R."/>
            <person name="Barry K."/>
            <person name="Blanchette R.A."/>
            <person name="Henrissat B."/>
            <person name="Martinez A.T."/>
            <person name="Otillar R."/>
            <person name="Spatafora J.W."/>
            <person name="Yadav J.S."/>
            <person name="Aerts A."/>
            <person name="Benoit I."/>
            <person name="Boyd A."/>
            <person name="Carlson A."/>
            <person name="Copeland A."/>
            <person name="Coutinho P.M."/>
            <person name="de Vries R.P."/>
            <person name="Ferreira P."/>
            <person name="Findley K."/>
            <person name="Foster B."/>
            <person name="Gaskell J."/>
            <person name="Glotzer D."/>
            <person name="Gorecki P."/>
            <person name="Heitman J."/>
            <person name="Hesse C."/>
            <person name="Hori C."/>
            <person name="Igarashi K."/>
            <person name="Jurgens J.A."/>
            <person name="Kallen N."/>
            <person name="Kersten P."/>
            <person name="Kohler A."/>
            <person name="Kuees U."/>
            <person name="Kumar T.K.A."/>
            <person name="Kuo A."/>
            <person name="LaButti K."/>
            <person name="Larrondo L.F."/>
            <person name="Lindquist E."/>
            <person name="Ling A."/>
            <person name="Lombard V."/>
            <person name="Lucas S."/>
            <person name="Lundell T."/>
            <person name="Martin R."/>
            <person name="McLaughlin D.J."/>
            <person name="Morgenstern I."/>
            <person name="Morin E."/>
            <person name="Murat C."/>
            <person name="Nagy L.G."/>
            <person name="Nolan M."/>
            <person name="Ohm R.A."/>
            <person name="Patyshakuliyeva A."/>
            <person name="Rokas A."/>
            <person name="Ruiz-Duenas F.J."/>
            <person name="Sabat G."/>
            <person name="Salamov A."/>
            <person name="Samejima M."/>
            <person name="Schmutz J."/>
            <person name="Slot J.C."/>
            <person name="St John F."/>
            <person name="Stenlid J."/>
            <person name="Sun H."/>
            <person name="Sun S."/>
            <person name="Syed K."/>
            <person name="Tsang A."/>
            <person name="Wiebenga A."/>
            <person name="Young D."/>
            <person name="Pisabarro A."/>
            <person name="Eastwood D.C."/>
            <person name="Martin F."/>
            <person name="Cullen D."/>
            <person name="Grigoriev I.V."/>
            <person name="Hibbett D.S."/>
        </authorList>
    </citation>
    <scope>NUCLEOTIDE SEQUENCE [LARGE SCALE GENOMIC DNA]</scope>
    <source>
        <strain evidence="3">TFB10046</strain>
    </source>
</reference>
<sequence length="503" mass="56223">MSARCLPPEILLEVFGHGLGSADLARVCRTCRHFRDVAEPLLNATVALSSTIHIRSFILGLLANPGRGDFVRTLTLDWSRELNAGSPWALVTNFAFWQFPRQSVFDNDDASTVSNPLEIPTAIVQEAEARGMARGLRTAICQRVACAHVVLLLDLLPRLRSLHVTPSAVEFWFWAAFPNPYTPVRLPHGLLSLESLDVHYQLENGPAARPSIMSAALGYGHIKLVSALLLPSLRQLSFSGDDGDMRMWNSSYVDGADGSSHIDMASLQERSSVSQLMLRDAEMPPQLLSQIMSMLATPEHVHIEQDDPEYALFNDLLGRPTLRSFTLVEYPREDGEHEPKPLAALSTRDHLTHLALPVHALALDDEEYLARKLPRGVEHLELAYTTAEHLRNDIDRLVRLARDLGEPGRSVRHLTIRPMLGSEDEDRIRAACEASDILLFVAPWIKSMSFSSRFVRNEAGIEDMWFDDPDYMEEVDLLDRWDVATGEDDVYPPVEVGEGVDEV</sequence>
<gene>
    <name evidence="2" type="ORF">AURDEDRAFT_130151</name>
</gene>
<evidence type="ECO:0000259" key="1">
    <source>
        <dbReference type="Pfam" id="PF12937"/>
    </source>
</evidence>
<dbReference type="Proteomes" id="UP000006514">
    <property type="component" value="Unassembled WGS sequence"/>
</dbReference>
<name>J0D929_AURST</name>
<dbReference type="KEGG" id="adl:AURDEDRAFT_130151"/>
<feature type="domain" description="F-box" evidence="1">
    <location>
        <begin position="5"/>
        <end position="39"/>
    </location>
</feature>
<proteinExistence type="predicted"/>
<protein>
    <recommendedName>
        <fullName evidence="1">F-box domain-containing protein</fullName>
    </recommendedName>
</protein>
<organism evidence="2 3">
    <name type="scientific">Auricularia subglabra (strain TFB-10046 / SS5)</name>
    <name type="common">White-rot fungus</name>
    <name type="synonym">Auricularia delicata (strain TFB10046)</name>
    <dbReference type="NCBI Taxonomy" id="717982"/>
    <lineage>
        <taxon>Eukaryota</taxon>
        <taxon>Fungi</taxon>
        <taxon>Dikarya</taxon>
        <taxon>Basidiomycota</taxon>
        <taxon>Agaricomycotina</taxon>
        <taxon>Agaricomycetes</taxon>
        <taxon>Auriculariales</taxon>
        <taxon>Auriculariaceae</taxon>
        <taxon>Auricularia</taxon>
    </lineage>
</organism>
<dbReference type="InParanoid" id="J0D929"/>
<dbReference type="SUPFAM" id="SSF81383">
    <property type="entry name" value="F-box domain"/>
    <property type="match status" value="1"/>
</dbReference>
<dbReference type="Pfam" id="PF12937">
    <property type="entry name" value="F-box-like"/>
    <property type="match status" value="1"/>
</dbReference>
<evidence type="ECO:0000313" key="3">
    <source>
        <dbReference type="Proteomes" id="UP000006514"/>
    </source>
</evidence>
<dbReference type="AlphaFoldDB" id="J0D929"/>
<dbReference type="InterPro" id="IPR001810">
    <property type="entry name" value="F-box_dom"/>
</dbReference>
<dbReference type="InterPro" id="IPR036047">
    <property type="entry name" value="F-box-like_dom_sf"/>
</dbReference>
<accession>J0D929</accession>
<dbReference type="Gene3D" id="1.20.1280.50">
    <property type="match status" value="1"/>
</dbReference>